<dbReference type="AlphaFoldDB" id="A0A5M6IZR0"/>
<evidence type="ECO:0000313" key="3">
    <source>
        <dbReference type="Proteomes" id="UP000325255"/>
    </source>
</evidence>
<name>A0A5M6IZR0_9PROT</name>
<feature type="transmembrane region" description="Helical" evidence="1">
    <location>
        <begin position="73"/>
        <end position="94"/>
    </location>
</feature>
<proteinExistence type="predicted"/>
<keyword evidence="1" id="KW-0472">Membrane</keyword>
<protein>
    <submittedName>
        <fullName evidence="2">DUF1772 domain-containing protein</fullName>
    </submittedName>
</protein>
<comment type="caution">
    <text evidence="2">The sequence shown here is derived from an EMBL/GenBank/DDBJ whole genome shotgun (WGS) entry which is preliminary data.</text>
</comment>
<keyword evidence="1" id="KW-1133">Transmembrane helix</keyword>
<evidence type="ECO:0000256" key="1">
    <source>
        <dbReference type="SAM" id="Phobius"/>
    </source>
</evidence>
<dbReference type="Proteomes" id="UP000325255">
    <property type="component" value="Unassembled WGS sequence"/>
</dbReference>
<gene>
    <name evidence="2" type="ORF">F1189_05920</name>
</gene>
<dbReference type="EMBL" id="VWPK01000007">
    <property type="protein sequence ID" value="KAA5613317.1"/>
    <property type="molecule type" value="Genomic_DNA"/>
</dbReference>
<dbReference type="RefSeq" id="WP_150039714.1">
    <property type="nucleotide sequence ID" value="NZ_OW485601.1"/>
</dbReference>
<reference evidence="2 3" key="1">
    <citation type="submission" date="2019-09" db="EMBL/GenBank/DDBJ databases">
        <title>Genome sequence of Rhodovastum atsumiense, a diverse member of the Acetobacteraceae family of non-sulfur purple photosynthetic bacteria.</title>
        <authorList>
            <person name="Meyer T."/>
            <person name="Kyndt J."/>
        </authorList>
    </citation>
    <scope>NUCLEOTIDE SEQUENCE [LARGE SCALE GENOMIC DNA]</scope>
    <source>
        <strain evidence="2 3">DSM 21279</strain>
    </source>
</reference>
<evidence type="ECO:0000313" key="2">
    <source>
        <dbReference type="EMBL" id="KAA5613317.1"/>
    </source>
</evidence>
<keyword evidence="1" id="KW-0812">Transmembrane</keyword>
<dbReference type="OrthoDB" id="1453741at2"/>
<accession>A0A5M6IZR0</accession>
<organism evidence="2 3">
    <name type="scientific">Rhodovastum atsumiense</name>
    <dbReference type="NCBI Taxonomy" id="504468"/>
    <lineage>
        <taxon>Bacteria</taxon>
        <taxon>Pseudomonadati</taxon>
        <taxon>Pseudomonadota</taxon>
        <taxon>Alphaproteobacteria</taxon>
        <taxon>Acetobacterales</taxon>
        <taxon>Acetobacteraceae</taxon>
        <taxon>Rhodovastum</taxon>
    </lineage>
</organism>
<feature type="transmembrane region" description="Helical" evidence="1">
    <location>
        <begin position="121"/>
        <end position="143"/>
    </location>
</feature>
<sequence>MSRQHAITIALTALALGPALAHALELPNKIGLSREAYLLVQQIYHGWALLGIVVILQILLCGVLAWRLRGRIGGSLVLIAFLCAAGTQVVFWGWTYPANAATAQWTMLPEGWEALRAQWEYSHAAGAGLNLAALGFLLAAAVIRH</sequence>
<feature type="transmembrane region" description="Helical" evidence="1">
    <location>
        <begin position="47"/>
        <end position="66"/>
    </location>
</feature>
<keyword evidence="3" id="KW-1185">Reference proteome</keyword>